<comment type="caution">
    <text evidence="1">The sequence shown here is derived from an EMBL/GenBank/DDBJ whole genome shotgun (WGS) entry which is preliminary data.</text>
</comment>
<dbReference type="Proteomes" id="UP000308760">
    <property type="component" value="Unassembled WGS sequence"/>
</dbReference>
<name>A0A4S8QEA8_9ACTN</name>
<dbReference type="OrthoDB" id="2426596at2"/>
<organism evidence="1 2">
    <name type="scientific">Glycomyces buryatensis</name>
    <dbReference type="NCBI Taxonomy" id="2570927"/>
    <lineage>
        <taxon>Bacteria</taxon>
        <taxon>Bacillati</taxon>
        <taxon>Actinomycetota</taxon>
        <taxon>Actinomycetes</taxon>
        <taxon>Glycomycetales</taxon>
        <taxon>Glycomycetaceae</taxon>
        <taxon>Glycomyces</taxon>
    </lineage>
</organism>
<sequence length="68" mass="7736">MEALEQLDVHYGPANIWPVDRSWLVYTDWDLSGTKVYGPPELLTMIEEDEFLETVWLPLPGDASNATV</sequence>
<keyword evidence="2" id="KW-1185">Reference proteome</keyword>
<reference evidence="1 2" key="2">
    <citation type="submission" date="2019-05" db="EMBL/GenBank/DDBJ databases">
        <title>Glycomyces buryatensis sp. nov.</title>
        <authorList>
            <person name="Nikitina E."/>
        </authorList>
    </citation>
    <scope>NUCLEOTIDE SEQUENCE [LARGE SCALE GENOMIC DNA]</scope>
    <source>
        <strain evidence="1 2">18</strain>
    </source>
</reference>
<dbReference type="EMBL" id="STGY01000032">
    <property type="protein sequence ID" value="THV41991.1"/>
    <property type="molecule type" value="Genomic_DNA"/>
</dbReference>
<evidence type="ECO:0000313" key="2">
    <source>
        <dbReference type="Proteomes" id="UP000308760"/>
    </source>
</evidence>
<dbReference type="AlphaFoldDB" id="A0A4S8QEA8"/>
<accession>A0A4S8QEA8</accession>
<reference evidence="2" key="1">
    <citation type="submission" date="2019-04" db="EMBL/GenBank/DDBJ databases">
        <title>Nocardioides xinjiangensis sp. nov.</title>
        <authorList>
            <person name="Liu S."/>
        </authorList>
    </citation>
    <scope>NUCLEOTIDE SEQUENCE [LARGE SCALE GENOMIC DNA]</scope>
    <source>
        <strain evidence="2">18</strain>
    </source>
</reference>
<evidence type="ECO:0000313" key="1">
    <source>
        <dbReference type="EMBL" id="THV41991.1"/>
    </source>
</evidence>
<protein>
    <submittedName>
        <fullName evidence="1">Uncharacterized protein</fullName>
    </submittedName>
</protein>
<gene>
    <name evidence="1" type="ORF">FAB82_08655</name>
</gene>
<proteinExistence type="predicted"/>